<dbReference type="Pfam" id="PF25019">
    <property type="entry name" value="LRR_R13L1-DRL21"/>
    <property type="match status" value="1"/>
</dbReference>
<dbReference type="FunFam" id="3.40.50.300:FF:001091">
    <property type="entry name" value="Probable disease resistance protein At1g61300"/>
    <property type="match status" value="1"/>
</dbReference>
<dbReference type="Gene3D" id="1.20.5.4130">
    <property type="match status" value="1"/>
</dbReference>
<dbReference type="Gene3D" id="1.10.8.430">
    <property type="entry name" value="Helical domain of apoptotic protease-activating factors"/>
    <property type="match status" value="1"/>
</dbReference>
<dbReference type="PRINTS" id="PR00364">
    <property type="entry name" value="DISEASERSIST"/>
</dbReference>
<dbReference type="InterPro" id="IPR055414">
    <property type="entry name" value="LRR_R13L4/SHOC2-like"/>
</dbReference>
<keyword evidence="4" id="KW-0611">Plant defense</keyword>
<evidence type="ECO:0000259" key="8">
    <source>
        <dbReference type="Pfam" id="PF18052"/>
    </source>
</evidence>
<keyword evidence="5" id="KW-0067">ATP-binding</keyword>
<name>A0AAV5L399_9ROSI</name>
<dbReference type="PANTHER" id="PTHR36766:SF70">
    <property type="entry name" value="DISEASE RESISTANCE PROTEIN RGA4"/>
    <property type="match status" value="1"/>
</dbReference>
<evidence type="ECO:0000256" key="5">
    <source>
        <dbReference type="ARBA" id="ARBA00022840"/>
    </source>
</evidence>
<evidence type="ECO:0000256" key="1">
    <source>
        <dbReference type="ARBA" id="ARBA00022614"/>
    </source>
</evidence>
<dbReference type="GO" id="GO:0006952">
    <property type="term" value="P:defense response"/>
    <property type="evidence" value="ECO:0007669"/>
    <property type="project" value="UniProtKB-KW"/>
</dbReference>
<dbReference type="SUPFAM" id="SSF52058">
    <property type="entry name" value="L domain-like"/>
    <property type="match status" value="2"/>
</dbReference>
<gene>
    <name evidence="12" type="ORF">SLEP1_g40246</name>
</gene>
<feature type="domain" description="NB-ARC" evidence="7">
    <location>
        <begin position="227"/>
        <end position="395"/>
    </location>
</feature>
<evidence type="ECO:0000256" key="6">
    <source>
        <dbReference type="SAM" id="Coils"/>
    </source>
</evidence>
<accession>A0AAV5L399</accession>
<dbReference type="Pfam" id="PF00931">
    <property type="entry name" value="NB-ARC"/>
    <property type="match status" value="1"/>
</dbReference>
<feature type="domain" description="Disease resistance protein winged helix" evidence="9">
    <location>
        <begin position="480"/>
        <end position="553"/>
    </location>
</feature>
<dbReference type="InterPro" id="IPR038005">
    <property type="entry name" value="RX-like_CC"/>
</dbReference>
<sequence length="1274" mass="144582">MFGLTRESLNFILSSSIICATTYLSFFVPQRLPTPTISLFQVMDLQWADLLLSPIINTTISKLISTVAEQISLAVCWKEELETLQNKLRTIKDVLLDAEERKVQDRAVKGWLEKLRDVVFEAEDVLDEVAYESEKCKMQNQNQRLKRVHKFFTSNPLLFRREMAGKIKKIIASVEAINNEAREFGLQNRLAGTVVSEHRRNAQTHSTVGDLSAVVGREDDTSKIVHLLTDSLDESQLSVLSIVGMPGLGKTTLAQAVYNDEPIKNYFGERIWVCVSDNFEVERVLTEMLESLTKESSAVINKNTVIQKIREAMKENNFLLVLDDMWDEESHGKFEDLRSCLRGICKSSRNRVIVTTREEKVALKMRMHHEPIHRLRKLQDADCWSLIRNRVFRNASLSPELENIGWDIAQLCGGVPLVARVIGGILCTENLDRVTWLSIKSQIEALGPLEHDREMRGVIKLSFDHLPEPALKQCFAFCSIFPKDFVMDREMLIQFWMAKGFLQSADESPMTMEDIGNKYINDLLSYSLFQEEERDSFGILISCKMHDLIHDFAQLISKSEIMIWKSQRNISNVRNLNLIYGVGTVPTNLIDVAPKLQTLFLKDSFSSDMKVDLKSLRILSFVDSVDAKELLPCVSNFKNLRYLDISRTQITKLPKFIPKLYKLQTFRFMTCRSLEMPPEGIGSLINLRHIYFSDEEQMPANIGKLTCLQTLPMFFVGTTMGCKIEELGSLRGLKGSLKICNLEHVKDKSEAMGAKLHEKTIYELRLRWGKESNRDEDVLEGLQPHSDLQVLEIDGYGGKNLPSWMLKNVSNCDLFLLKNLAKLRLEECKKLESIPVMTGFSSLQMLSISSCVELGIIADGAFVKLVSLKELRIFNCHKLERVSSNGLSLPHSLLIPDCKELNSLSTSTCLKVLSFRFCENLRSIPSLYGLSCLEEILFIECGLEHLPSGLSSCIALKKLIIAGCRSLISIPEELKEIHSLVDLWIDSCPKLRNIPENTLNSLTNLKRLTFGGFSEELEEFSAFGSIHSLQGSLEELRLTGWGKLTEFPPEIQNLNLTALKQLAIVDFEEVETLPKWLGSLSSLKSLRIWSGRRLKYLPSGLSFFTTLEHLGIYGCPNLVSANLEEILGGLACLKKLWIGGFSKELEEFPSLSSIHNLGTSLEELFLYGWEKLTELPHQIQYLTALRRLLISAFDGVEALPKWLENLSSLQDLGIRHCKNLKHLPSAEAIRCLSKLTYLCISKCPELEIRCNKERGPEWHKISHIPTIKVNGKYI</sequence>
<dbReference type="InterPro" id="IPR041118">
    <property type="entry name" value="Rx_N"/>
</dbReference>
<comment type="caution">
    <text evidence="12">The sequence shown here is derived from an EMBL/GenBank/DDBJ whole genome shotgun (WGS) entry which is preliminary data.</text>
</comment>
<dbReference type="GO" id="GO:0005524">
    <property type="term" value="F:ATP binding"/>
    <property type="evidence" value="ECO:0007669"/>
    <property type="project" value="UniProtKB-KW"/>
</dbReference>
<dbReference type="AlphaFoldDB" id="A0AAV5L399"/>
<dbReference type="Pfam" id="PF23559">
    <property type="entry name" value="WHD_DRP"/>
    <property type="match status" value="1"/>
</dbReference>
<dbReference type="InterPro" id="IPR058922">
    <property type="entry name" value="WHD_DRP"/>
</dbReference>
<feature type="domain" description="Disease resistance N-terminal" evidence="8">
    <location>
        <begin position="56"/>
        <end position="143"/>
    </location>
</feature>
<dbReference type="EMBL" id="BPVZ01000091">
    <property type="protein sequence ID" value="GKV31567.1"/>
    <property type="molecule type" value="Genomic_DNA"/>
</dbReference>
<dbReference type="Pfam" id="PF23598">
    <property type="entry name" value="LRR_14"/>
    <property type="match status" value="1"/>
</dbReference>
<evidence type="ECO:0000259" key="9">
    <source>
        <dbReference type="Pfam" id="PF23559"/>
    </source>
</evidence>
<keyword evidence="2" id="KW-0677">Repeat</keyword>
<organism evidence="12 13">
    <name type="scientific">Rubroshorea leprosula</name>
    <dbReference type="NCBI Taxonomy" id="152421"/>
    <lineage>
        <taxon>Eukaryota</taxon>
        <taxon>Viridiplantae</taxon>
        <taxon>Streptophyta</taxon>
        <taxon>Embryophyta</taxon>
        <taxon>Tracheophyta</taxon>
        <taxon>Spermatophyta</taxon>
        <taxon>Magnoliopsida</taxon>
        <taxon>eudicotyledons</taxon>
        <taxon>Gunneridae</taxon>
        <taxon>Pentapetalae</taxon>
        <taxon>rosids</taxon>
        <taxon>malvids</taxon>
        <taxon>Malvales</taxon>
        <taxon>Dipterocarpaceae</taxon>
        <taxon>Rubroshorea</taxon>
    </lineage>
</organism>
<dbReference type="InterPro" id="IPR042197">
    <property type="entry name" value="Apaf_helical"/>
</dbReference>
<keyword evidence="6" id="KW-0175">Coiled coil</keyword>
<keyword evidence="3" id="KW-0547">Nucleotide-binding</keyword>
<feature type="coiled-coil region" evidence="6">
    <location>
        <begin position="74"/>
        <end position="101"/>
    </location>
</feature>
<dbReference type="Gene3D" id="3.40.50.300">
    <property type="entry name" value="P-loop containing nucleotide triphosphate hydrolases"/>
    <property type="match status" value="1"/>
</dbReference>
<dbReference type="InterPro" id="IPR027417">
    <property type="entry name" value="P-loop_NTPase"/>
</dbReference>
<dbReference type="Gene3D" id="3.80.10.10">
    <property type="entry name" value="Ribonuclease Inhibitor"/>
    <property type="match status" value="4"/>
</dbReference>
<dbReference type="GO" id="GO:0051707">
    <property type="term" value="P:response to other organism"/>
    <property type="evidence" value="ECO:0007669"/>
    <property type="project" value="UniProtKB-ARBA"/>
</dbReference>
<dbReference type="Proteomes" id="UP001054252">
    <property type="component" value="Unassembled WGS sequence"/>
</dbReference>
<dbReference type="CDD" id="cd14798">
    <property type="entry name" value="RX-CC_like"/>
    <property type="match status" value="1"/>
</dbReference>
<evidence type="ECO:0008006" key="14">
    <source>
        <dbReference type="Google" id="ProtNLM"/>
    </source>
</evidence>
<keyword evidence="13" id="KW-1185">Reference proteome</keyword>
<evidence type="ECO:0000256" key="2">
    <source>
        <dbReference type="ARBA" id="ARBA00022737"/>
    </source>
</evidence>
<evidence type="ECO:0000259" key="11">
    <source>
        <dbReference type="Pfam" id="PF25019"/>
    </source>
</evidence>
<evidence type="ECO:0000256" key="3">
    <source>
        <dbReference type="ARBA" id="ARBA00022741"/>
    </source>
</evidence>
<evidence type="ECO:0000259" key="7">
    <source>
        <dbReference type="Pfam" id="PF00931"/>
    </source>
</evidence>
<evidence type="ECO:0000259" key="10">
    <source>
        <dbReference type="Pfam" id="PF23598"/>
    </source>
</evidence>
<dbReference type="SUPFAM" id="SSF52540">
    <property type="entry name" value="P-loop containing nucleoside triphosphate hydrolases"/>
    <property type="match status" value="1"/>
</dbReference>
<dbReference type="Gene3D" id="1.10.10.10">
    <property type="entry name" value="Winged helix-like DNA-binding domain superfamily/Winged helix DNA-binding domain"/>
    <property type="match status" value="1"/>
</dbReference>
<reference evidence="12 13" key="1">
    <citation type="journal article" date="2021" name="Commun. Biol.">
        <title>The genome of Shorea leprosula (Dipterocarpaceae) highlights the ecological relevance of drought in aseasonal tropical rainforests.</title>
        <authorList>
            <person name="Ng K.K.S."/>
            <person name="Kobayashi M.J."/>
            <person name="Fawcett J.A."/>
            <person name="Hatakeyama M."/>
            <person name="Paape T."/>
            <person name="Ng C.H."/>
            <person name="Ang C.C."/>
            <person name="Tnah L.H."/>
            <person name="Lee C.T."/>
            <person name="Nishiyama T."/>
            <person name="Sese J."/>
            <person name="O'Brien M.J."/>
            <person name="Copetti D."/>
            <person name="Mohd Noor M.I."/>
            <person name="Ong R.C."/>
            <person name="Putra M."/>
            <person name="Sireger I.Z."/>
            <person name="Indrioko S."/>
            <person name="Kosugi Y."/>
            <person name="Izuno A."/>
            <person name="Isagi Y."/>
            <person name="Lee S.L."/>
            <person name="Shimizu K.K."/>
        </authorList>
    </citation>
    <scope>NUCLEOTIDE SEQUENCE [LARGE SCALE GENOMIC DNA]</scope>
    <source>
        <strain evidence="12">214</strain>
    </source>
</reference>
<evidence type="ECO:0000313" key="12">
    <source>
        <dbReference type="EMBL" id="GKV31567.1"/>
    </source>
</evidence>
<proteinExistence type="predicted"/>
<evidence type="ECO:0000313" key="13">
    <source>
        <dbReference type="Proteomes" id="UP001054252"/>
    </source>
</evidence>
<dbReference type="PANTHER" id="PTHR36766">
    <property type="entry name" value="PLANT BROAD-SPECTRUM MILDEW RESISTANCE PROTEIN RPW8"/>
    <property type="match status" value="1"/>
</dbReference>
<protein>
    <recommendedName>
        <fullName evidence="14">Disease resistance protein RGA3</fullName>
    </recommendedName>
</protein>
<feature type="domain" description="R13L1/DRL21-like LRR repeat region" evidence="11">
    <location>
        <begin position="724"/>
        <end position="851"/>
    </location>
</feature>
<feature type="domain" description="Disease resistance R13L4/SHOC-2-like LRR" evidence="10">
    <location>
        <begin position="1036"/>
        <end position="1239"/>
    </location>
</feature>
<evidence type="ECO:0000256" key="4">
    <source>
        <dbReference type="ARBA" id="ARBA00022821"/>
    </source>
</evidence>
<dbReference type="InterPro" id="IPR032675">
    <property type="entry name" value="LRR_dom_sf"/>
</dbReference>
<dbReference type="InterPro" id="IPR036388">
    <property type="entry name" value="WH-like_DNA-bd_sf"/>
</dbReference>
<dbReference type="InterPro" id="IPR002182">
    <property type="entry name" value="NB-ARC"/>
</dbReference>
<keyword evidence="1" id="KW-0433">Leucine-rich repeat</keyword>
<dbReference type="InterPro" id="IPR056789">
    <property type="entry name" value="LRR_R13L1-DRL21"/>
</dbReference>
<dbReference type="GO" id="GO:0043531">
    <property type="term" value="F:ADP binding"/>
    <property type="evidence" value="ECO:0007669"/>
    <property type="project" value="InterPro"/>
</dbReference>
<dbReference type="FunFam" id="1.10.10.10:FF:000322">
    <property type="entry name" value="Probable disease resistance protein At1g63360"/>
    <property type="match status" value="1"/>
</dbReference>
<dbReference type="Pfam" id="PF18052">
    <property type="entry name" value="Rx_N"/>
    <property type="match status" value="1"/>
</dbReference>